<evidence type="ECO:0000259" key="2">
    <source>
        <dbReference type="Pfam" id="PF07970"/>
    </source>
</evidence>
<name>A0A8S9SV52_BRACR</name>
<evidence type="ECO:0000313" key="4">
    <source>
        <dbReference type="Proteomes" id="UP000712600"/>
    </source>
</evidence>
<feature type="domain" description="Endoplasmic reticulum vesicle transporter C-terminal" evidence="2">
    <location>
        <begin position="182"/>
        <end position="214"/>
    </location>
</feature>
<dbReference type="Proteomes" id="UP000712600">
    <property type="component" value="Unassembled WGS sequence"/>
</dbReference>
<accession>A0A8S9SV52</accession>
<organism evidence="3 4">
    <name type="scientific">Brassica cretica</name>
    <name type="common">Mustard</name>
    <dbReference type="NCBI Taxonomy" id="69181"/>
    <lineage>
        <taxon>Eukaryota</taxon>
        <taxon>Viridiplantae</taxon>
        <taxon>Streptophyta</taxon>
        <taxon>Embryophyta</taxon>
        <taxon>Tracheophyta</taxon>
        <taxon>Spermatophyta</taxon>
        <taxon>Magnoliopsida</taxon>
        <taxon>eudicotyledons</taxon>
        <taxon>Gunneridae</taxon>
        <taxon>Pentapetalae</taxon>
        <taxon>rosids</taxon>
        <taxon>malvids</taxon>
        <taxon>Brassicales</taxon>
        <taxon>Brassicaceae</taxon>
        <taxon>Brassiceae</taxon>
        <taxon>Brassica</taxon>
    </lineage>
</organism>
<dbReference type="AlphaFoldDB" id="A0A8S9SV52"/>
<evidence type="ECO:0000256" key="1">
    <source>
        <dbReference type="SAM" id="MobiDB-lite"/>
    </source>
</evidence>
<protein>
    <recommendedName>
        <fullName evidence="2">Endoplasmic reticulum vesicle transporter C-terminal domain-containing protein</fullName>
    </recommendedName>
</protein>
<dbReference type="Pfam" id="PF07970">
    <property type="entry name" value="COPIIcoated_ERV"/>
    <property type="match status" value="1"/>
</dbReference>
<dbReference type="InterPro" id="IPR012936">
    <property type="entry name" value="Erv_C"/>
</dbReference>
<dbReference type="EMBL" id="QGKX02000004">
    <property type="protein sequence ID" value="KAF3604110.1"/>
    <property type="molecule type" value="Genomic_DNA"/>
</dbReference>
<evidence type="ECO:0000313" key="3">
    <source>
        <dbReference type="EMBL" id="KAF3604110.1"/>
    </source>
</evidence>
<reference evidence="3" key="1">
    <citation type="submission" date="2019-12" db="EMBL/GenBank/DDBJ databases">
        <title>Genome sequencing and annotation of Brassica cretica.</title>
        <authorList>
            <person name="Studholme D.J."/>
            <person name="Sarris P."/>
        </authorList>
    </citation>
    <scope>NUCLEOTIDE SEQUENCE</scope>
    <source>
        <strain evidence="3">PFS-109/04</strain>
        <tissue evidence="3">Leaf</tissue>
    </source>
</reference>
<gene>
    <name evidence="3" type="ORF">F2Q69_00037919</name>
</gene>
<comment type="caution">
    <text evidence="3">The sequence shown here is derived from an EMBL/GenBank/DDBJ whole genome shotgun (WGS) entry which is preliminary data.</text>
</comment>
<sequence>MQLIPLQGGVSTPIKSPTAPPPWLKCDCTDEISVEEETSMLWSKALQENTPNSNGDSDGPQCRRTFVTDYRPISDENQKIEVVEIPSAISDETWIVGIYRQTSDDIPINSTVVEVYYRSWMDKPHLDPNTNLLTEEYVQGIREFMRLVQQQPDAKSGFSRNYKVWYLHGETGYEYGSTSEPQPEENDCCHSCEDVRDTFRNKGWGVTNPDLIDQDWVHKSVINTVVRSLSLVVGNAGVKIATLQLVYMDNCNYLTVDFFKKLLRLRECPLFFSVVVSG</sequence>
<proteinExistence type="predicted"/>
<feature type="region of interest" description="Disordered" evidence="1">
    <location>
        <begin position="1"/>
        <end position="22"/>
    </location>
</feature>